<feature type="signal peptide" evidence="2">
    <location>
        <begin position="1"/>
        <end position="32"/>
    </location>
</feature>
<accession>A0A3S2WDP8</accession>
<dbReference type="Pfam" id="PF00768">
    <property type="entry name" value="Peptidase_S11"/>
    <property type="match status" value="1"/>
</dbReference>
<dbReference type="Gene3D" id="3.40.710.10">
    <property type="entry name" value="DD-peptidase/beta-lactamase superfamily"/>
    <property type="match status" value="1"/>
</dbReference>
<proteinExistence type="predicted"/>
<keyword evidence="5" id="KW-1185">Reference proteome</keyword>
<keyword evidence="4" id="KW-0378">Hydrolase</keyword>
<evidence type="ECO:0000259" key="3">
    <source>
        <dbReference type="Pfam" id="PF00768"/>
    </source>
</evidence>
<dbReference type="GO" id="GO:0006508">
    <property type="term" value="P:proteolysis"/>
    <property type="evidence" value="ECO:0007669"/>
    <property type="project" value="InterPro"/>
</dbReference>
<feature type="chain" id="PRO_5018553197" evidence="2">
    <location>
        <begin position="33"/>
        <end position="389"/>
    </location>
</feature>
<dbReference type="OrthoDB" id="3663940at2"/>
<reference evidence="4 5" key="1">
    <citation type="submission" date="2019-01" db="EMBL/GenBank/DDBJ databases">
        <title>Genome sequences of Streptomyces and Rhizobium isolates collected from root and soil.</title>
        <authorList>
            <person name="Chhettri S."/>
            <person name="Sevigny J.L."/>
            <person name="Sen A."/>
            <person name="Ennis N."/>
            <person name="Tisa L."/>
        </authorList>
    </citation>
    <scope>NUCLEOTIDE SEQUENCE [LARGE SCALE GENOMIC DNA]</scope>
    <source>
        <strain evidence="4 5">San01</strain>
    </source>
</reference>
<evidence type="ECO:0000313" key="5">
    <source>
        <dbReference type="Proteomes" id="UP000283128"/>
    </source>
</evidence>
<dbReference type="PANTHER" id="PTHR21581:SF33">
    <property type="entry name" value="D-ALANYL-D-ALANINE CARBOXYPEPTIDASE DACB"/>
    <property type="match status" value="1"/>
</dbReference>
<dbReference type="EMBL" id="RZYA01000016">
    <property type="protein sequence ID" value="RVU19954.1"/>
    <property type="molecule type" value="Genomic_DNA"/>
</dbReference>
<organism evidence="4 5">
    <name type="scientific">Streptomyces antnestii</name>
    <dbReference type="NCBI Taxonomy" id="2494256"/>
    <lineage>
        <taxon>Bacteria</taxon>
        <taxon>Bacillati</taxon>
        <taxon>Actinomycetota</taxon>
        <taxon>Actinomycetes</taxon>
        <taxon>Kitasatosporales</taxon>
        <taxon>Streptomycetaceae</taxon>
        <taxon>Streptomyces</taxon>
    </lineage>
</organism>
<feature type="compositionally biased region" description="Low complexity" evidence="1">
    <location>
        <begin position="339"/>
        <end position="355"/>
    </location>
</feature>
<keyword evidence="4" id="KW-0121">Carboxypeptidase</keyword>
<feature type="domain" description="Peptidase S11 D-alanyl-D-alanine carboxypeptidase A N-terminal" evidence="3">
    <location>
        <begin position="57"/>
        <end position="289"/>
    </location>
</feature>
<dbReference type="GO" id="GO:0009002">
    <property type="term" value="F:serine-type D-Ala-D-Ala carboxypeptidase activity"/>
    <property type="evidence" value="ECO:0007669"/>
    <property type="project" value="InterPro"/>
</dbReference>
<dbReference type="PANTHER" id="PTHR21581">
    <property type="entry name" value="D-ALANYL-D-ALANINE CARBOXYPEPTIDASE"/>
    <property type="match status" value="1"/>
</dbReference>
<evidence type="ECO:0000256" key="2">
    <source>
        <dbReference type="SAM" id="SignalP"/>
    </source>
</evidence>
<evidence type="ECO:0000313" key="4">
    <source>
        <dbReference type="EMBL" id="RVU19954.1"/>
    </source>
</evidence>
<name>A0A3S2WDP8_9ACTN</name>
<dbReference type="InterPro" id="IPR012338">
    <property type="entry name" value="Beta-lactam/transpept-like"/>
</dbReference>
<comment type="caution">
    <text evidence="4">The sequence shown here is derived from an EMBL/GenBank/DDBJ whole genome shotgun (WGS) entry which is preliminary data.</text>
</comment>
<dbReference type="InterPro" id="IPR001967">
    <property type="entry name" value="Peptidase_S11_N"/>
</dbReference>
<keyword evidence="4" id="KW-0645">Protease</keyword>
<gene>
    <name evidence="4" type="ORF">EOT10_28510</name>
</gene>
<dbReference type="AlphaFoldDB" id="A0A3S2WDP8"/>
<dbReference type="SUPFAM" id="SSF56601">
    <property type="entry name" value="beta-lactamase/transpeptidase-like"/>
    <property type="match status" value="1"/>
</dbReference>
<evidence type="ECO:0000256" key="1">
    <source>
        <dbReference type="SAM" id="MobiDB-lite"/>
    </source>
</evidence>
<sequence length="389" mass="39965">MTRFVGFYACITKTVVASFAGAALAVGSPAGAAVGAVGAPPRAEGPNSQIQTAPGTSAAPDVSALSWTVTDVGTGNLLAAKAPHLHLPPASTLKTLFAVALLPQLPATAVHTAVTADLDAVEPGSSLVGVREGTSYTVGDLWRGVFLSSGNDAVHTLARLNGGLQRTLAQMQATAKRLGARDTQVRSPDGFDTPGQYSSAYDLSLIARAGLRNSDFRRYCGTKWAQFPAAGGPDSFGIQNTNRLLVGSHGVEPYPGMIGVKNGYTSEAGNTLVAAATHNDRTILVTIMNPQEGSSNAVYDESRELLDWGFTEAPHAVTAGIVNGAASHGAPRDPHPARHAATALHASTASGHASSDLTRHLGTAAALLALAALPFAVRTARRRRRGSAG</sequence>
<feature type="region of interest" description="Disordered" evidence="1">
    <location>
        <begin position="325"/>
        <end position="355"/>
    </location>
</feature>
<protein>
    <submittedName>
        <fullName evidence="4">D-alanyl-D-alanine carboxypeptidase</fullName>
    </submittedName>
</protein>
<keyword evidence="2" id="KW-0732">Signal</keyword>
<dbReference type="Proteomes" id="UP000283128">
    <property type="component" value="Unassembled WGS sequence"/>
</dbReference>
<dbReference type="RefSeq" id="WP_127831208.1">
    <property type="nucleotide sequence ID" value="NZ_RZYA01000016.1"/>
</dbReference>